<dbReference type="Proteomes" id="UP000704712">
    <property type="component" value="Unassembled WGS sequence"/>
</dbReference>
<gene>
    <name evidence="1" type="ORF">GN958_ATG08351</name>
</gene>
<dbReference type="EMBL" id="JAACNO010001189">
    <property type="protein sequence ID" value="KAF4142477.1"/>
    <property type="molecule type" value="Genomic_DNA"/>
</dbReference>
<organism evidence="1 2">
    <name type="scientific">Phytophthora infestans</name>
    <name type="common">Potato late blight agent</name>
    <name type="synonym">Botrytis infestans</name>
    <dbReference type="NCBI Taxonomy" id="4787"/>
    <lineage>
        <taxon>Eukaryota</taxon>
        <taxon>Sar</taxon>
        <taxon>Stramenopiles</taxon>
        <taxon>Oomycota</taxon>
        <taxon>Peronosporomycetes</taxon>
        <taxon>Peronosporales</taxon>
        <taxon>Peronosporaceae</taxon>
        <taxon>Phytophthora</taxon>
    </lineage>
</organism>
<protein>
    <recommendedName>
        <fullName evidence="3">FAR1 domain-containing protein</fullName>
    </recommendedName>
</protein>
<comment type="caution">
    <text evidence="1">The sequence shown here is derived from an EMBL/GenBank/DDBJ whole genome shotgun (WGS) entry which is preliminary data.</text>
</comment>
<accession>A0A8S9USB1</accession>
<dbReference type="InterPro" id="IPR052579">
    <property type="entry name" value="Zinc_finger_SWIM"/>
</dbReference>
<evidence type="ECO:0000313" key="2">
    <source>
        <dbReference type="Proteomes" id="UP000704712"/>
    </source>
</evidence>
<name>A0A8S9USB1_PHYIN</name>
<proteinExistence type="predicted"/>
<dbReference type="PANTHER" id="PTHR31569">
    <property type="entry name" value="SWIM-TYPE DOMAIN-CONTAINING PROTEIN"/>
    <property type="match status" value="1"/>
</dbReference>
<dbReference type="AlphaFoldDB" id="A0A8S9USB1"/>
<sequence length="167" mass="19053">MSIHIGKPKAELPLVPEDLDPDQRVSICTHGWKDRVRSKGIRPRRTLKSVGCPMRFRAQYVQLTDGEWRIEINQSFYGHNHTLSEEVYRMYPSVRRVPQHSSIASDVELMVASGSKASRIYIYIRERTPHYVQLNLSDEDLVAELLVCFELESAGTVSAILMGITPL</sequence>
<reference evidence="1" key="1">
    <citation type="submission" date="2020-03" db="EMBL/GenBank/DDBJ databases">
        <title>Hybrid Assembly of Korean Phytophthora infestans isolates.</title>
        <authorList>
            <person name="Prokchorchik M."/>
            <person name="Lee Y."/>
            <person name="Seo J."/>
            <person name="Cho J.-H."/>
            <person name="Park Y.-E."/>
            <person name="Jang D.-C."/>
            <person name="Im J.-S."/>
            <person name="Choi J.-G."/>
            <person name="Park H.-J."/>
            <person name="Lee G.-B."/>
            <person name="Lee Y.-G."/>
            <person name="Hong S.-Y."/>
            <person name="Cho K."/>
            <person name="Sohn K.H."/>
        </authorList>
    </citation>
    <scope>NUCLEOTIDE SEQUENCE</scope>
    <source>
        <strain evidence="1">KR_2_A2</strain>
    </source>
</reference>
<evidence type="ECO:0008006" key="3">
    <source>
        <dbReference type="Google" id="ProtNLM"/>
    </source>
</evidence>
<evidence type="ECO:0000313" key="1">
    <source>
        <dbReference type="EMBL" id="KAF4142477.1"/>
    </source>
</evidence>
<dbReference type="PANTHER" id="PTHR31569:SF4">
    <property type="entry name" value="SWIM-TYPE DOMAIN-CONTAINING PROTEIN"/>
    <property type="match status" value="1"/>
</dbReference>